<dbReference type="Gene3D" id="3.40.50.1820">
    <property type="entry name" value="alpha/beta hydrolase"/>
    <property type="match status" value="1"/>
</dbReference>
<organism evidence="5 6">
    <name type="scientific">Hydnum rufescens UP504</name>
    <dbReference type="NCBI Taxonomy" id="1448309"/>
    <lineage>
        <taxon>Eukaryota</taxon>
        <taxon>Fungi</taxon>
        <taxon>Dikarya</taxon>
        <taxon>Basidiomycota</taxon>
        <taxon>Agaricomycotina</taxon>
        <taxon>Agaricomycetes</taxon>
        <taxon>Cantharellales</taxon>
        <taxon>Hydnaceae</taxon>
        <taxon>Hydnum</taxon>
    </lineage>
</organism>
<dbReference type="Pfam" id="PF00135">
    <property type="entry name" value="COesterase"/>
    <property type="match status" value="1"/>
</dbReference>
<gene>
    <name evidence="5" type="ORF">BS47DRAFT_1377737</name>
</gene>
<reference evidence="5" key="1">
    <citation type="journal article" date="2020" name="Nat. Commun.">
        <title>Large-scale genome sequencing of mycorrhizal fungi provides insights into the early evolution of symbiotic traits.</title>
        <authorList>
            <person name="Miyauchi S."/>
            <person name="Kiss E."/>
            <person name="Kuo A."/>
            <person name="Drula E."/>
            <person name="Kohler A."/>
            <person name="Sanchez-Garcia M."/>
            <person name="Morin E."/>
            <person name="Andreopoulos B."/>
            <person name="Barry K.W."/>
            <person name="Bonito G."/>
            <person name="Buee M."/>
            <person name="Carver A."/>
            <person name="Chen C."/>
            <person name="Cichocki N."/>
            <person name="Clum A."/>
            <person name="Culley D."/>
            <person name="Crous P.W."/>
            <person name="Fauchery L."/>
            <person name="Girlanda M."/>
            <person name="Hayes R.D."/>
            <person name="Keri Z."/>
            <person name="LaButti K."/>
            <person name="Lipzen A."/>
            <person name="Lombard V."/>
            <person name="Magnuson J."/>
            <person name="Maillard F."/>
            <person name="Murat C."/>
            <person name="Nolan M."/>
            <person name="Ohm R.A."/>
            <person name="Pangilinan J."/>
            <person name="Pereira M.F."/>
            <person name="Perotto S."/>
            <person name="Peter M."/>
            <person name="Pfister S."/>
            <person name="Riley R."/>
            <person name="Sitrit Y."/>
            <person name="Stielow J.B."/>
            <person name="Szollosi G."/>
            <person name="Zifcakova L."/>
            <person name="Stursova M."/>
            <person name="Spatafora J.W."/>
            <person name="Tedersoo L."/>
            <person name="Vaario L.M."/>
            <person name="Yamada A."/>
            <person name="Yan M."/>
            <person name="Wang P."/>
            <person name="Xu J."/>
            <person name="Bruns T."/>
            <person name="Baldrian P."/>
            <person name="Vilgalys R."/>
            <person name="Dunand C."/>
            <person name="Henrissat B."/>
            <person name="Grigoriev I.V."/>
            <person name="Hibbett D."/>
            <person name="Nagy L.G."/>
            <person name="Martin F.M."/>
        </authorList>
    </citation>
    <scope>NUCLEOTIDE SEQUENCE</scope>
    <source>
        <strain evidence="5">UP504</strain>
    </source>
</reference>
<proteinExistence type="inferred from homology"/>
<dbReference type="PROSITE" id="PS00122">
    <property type="entry name" value="CARBOXYLESTERASE_B_1"/>
    <property type="match status" value="1"/>
</dbReference>
<dbReference type="InterPro" id="IPR019819">
    <property type="entry name" value="Carboxylesterase_B_CS"/>
</dbReference>
<keyword evidence="6" id="KW-1185">Reference proteome</keyword>
<dbReference type="PROSITE" id="PS00941">
    <property type="entry name" value="CARBOXYLESTERASE_B_2"/>
    <property type="match status" value="1"/>
</dbReference>
<evidence type="ECO:0000256" key="1">
    <source>
        <dbReference type="ARBA" id="ARBA00005964"/>
    </source>
</evidence>
<evidence type="ECO:0000313" key="6">
    <source>
        <dbReference type="Proteomes" id="UP000886523"/>
    </source>
</evidence>
<dbReference type="EC" id="3.1.1.-" evidence="3"/>
<dbReference type="EMBL" id="MU129062">
    <property type="protein sequence ID" value="KAF9508247.1"/>
    <property type="molecule type" value="Genomic_DNA"/>
</dbReference>
<comment type="caution">
    <text evidence="5">The sequence shown here is derived from an EMBL/GenBank/DDBJ whole genome shotgun (WGS) entry which is preliminary data.</text>
</comment>
<dbReference type="InterPro" id="IPR002018">
    <property type="entry name" value="CarbesteraseB"/>
</dbReference>
<dbReference type="OrthoDB" id="408631at2759"/>
<dbReference type="Proteomes" id="UP000886523">
    <property type="component" value="Unassembled WGS sequence"/>
</dbReference>
<dbReference type="InterPro" id="IPR029058">
    <property type="entry name" value="AB_hydrolase_fold"/>
</dbReference>
<dbReference type="GO" id="GO:0016787">
    <property type="term" value="F:hydrolase activity"/>
    <property type="evidence" value="ECO:0007669"/>
    <property type="project" value="UniProtKB-KW"/>
</dbReference>
<dbReference type="InterPro" id="IPR019826">
    <property type="entry name" value="Carboxylesterase_B_AS"/>
</dbReference>
<evidence type="ECO:0000256" key="3">
    <source>
        <dbReference type="RuleBase" id="RU361235"/>
    </source>
</evidence>
<sequence length="572" mass="62266">MVVLVSRRSSRSAGNDLFKWARWRGPHDCRTVGSMPIIIEEPSRGTWRLRREQWQANHVDPVISVGYAKYWGNASLPGVHFFGAIPYAQPPLGNLRFRRPQTVDESSKTDGIIDSRNWGPICLQQPATVGIGSEDCLTLNIWKPPMADKTSQLPVFVYIHSAQGFPMNDWIPQSNGSVIAVSIQYRLGLLGFLASSEVANDGDLNVGLLDQRAALGWINRNIGNFGGDPNHVTIAGESSGGADVVFHLLAYGGKQSLVQGAIAQSIGTDPIYTSEEYQACFDGVVRSAGCGNSGNVLSCLRGASLGAVVSAVNNRGTCKFGPVIDGEFVRELPSRLIPNIPLTSSPVHFMAGHTTNDGSIFVGPPSNLENDTVGFVRAITNRYTKLSNATLEAMIALYPENEFSSQWERVTTAFADTVFACQDWLIAKTISMSNSSISKNVYNYRFNTPDPVQLAAAPWKGVMHTSELFFLFDGTNSGPSSSNALGAFVPFTPAQRPLATETIARWTSFARFFDPNVGVNSTVHWPPIRRSAARLVLQQGDSAGTSSFVEDIDAKHDRRCAFWNAVGNETRI</sequence>
<dbReference type="InterPro" id="IPR050309">
    <property type="entry name" value="Type-B_Carboxylest/Lipase"/>
</dbReference>
<accession>A0A9P6AMG4</accession>
<keyword evidence="2 3" id="KW-0378">Hydrolase</keyword>
<evidence type="ECO:0000256" key="2">
    <source>
        <dbReference type="ARBA" id="ARBA00022801"/>
    </source>
</evidence>
<name>A0A9P6AMG4_9AGAM</name>
<dbReference type="AlphaFoldDB" id="A0A9P6AMG4"/>
<evidence type="ECO:0000259" key="4">
    <source>
        <dbReference type="Pfam" id="PF00135"/>
    </source>
</evidence>
<feature type="domain" description="Carboxylesterase type B" evidence="4">
    <location>
        <begin position="78"/>
        <end position="540"/>
    </location>
</feature>
<comment type="similarity">
    <text evidence="1 3">Belongs to the type-B carboxylesterase/lipase family.</text>
</comment>
<protein>
    <recommendedName>
        <fullName evidence="3">Carboxylic ester hydrolase</fullName>
        <ecNumber evidence="3">3.1.1.-</ecNumber>
    </recommendedName>
</protein>
<evidence type="ECO:0000313" key="5">
    <source>
        <dbReference type="EMBL" id="KAF9508247.1"/>
    </source>
</evidence>
<dbReference type="SUPFAM" id="SSF53474">
    <property type="entry name" value="alpha/beta-Hydrolases"/>
    <property type="match status" value="1"/>
</dbReference>
<dbReference type="PANTHER" id="PTHR11559">
    <property type="entry name" value="CARBOXYLESTERASE"/>
    <property type="match status" value="1"/>
</dbReference>